<protein>
    <submittedName>
        <fullName evidence="1">Uncharacterized protein</fullName>
    </submittedName>
</protein>
<gene>
    <name evidence="1" type="ordered locus">YPA_3951</name>
</gene>
<dbReference type="AlphaFoldDB" id="A0A0H2YCP6"/>
<evidence type="ECO:0000313" key="1">
    <source>
        <dbReference type="EMBL" id="ABG15912.1"/>
    </source>
</evidence>
<dbReference type="KEGG" id="ypa:YPA_3951"/>
<reference evidence="1 2" key="1">
    <citation type="journal article" date="2006" name="J. Bacteriol.">
        <title>Complete genome sequence of Yersinia pestis strains Antiqua and Nepal516: evidence of gene reduction in an emerging pathogen.</title>
        <authorList>
            <person name="Chain P.S."/>
            <person name="Hu P."/>
            <person name="Malfatti S.A."/>
            <person name="Radnedge L."/>
            <person name="Larimer F."/>
            <person name="Vergez L.M."/>
            <person name="Worsham P."/>
            <person name="Chu M.C."/>
            <person name="Andersen G.L."/>
        </authorList>
    </citation>
    <scope>NUCLEOTIDE SEQUENCE [LARGE SCALE GENOMIC DNA]</scope>
    <source>
        <strain evidence="1 2">Antiqua</strain>
    </source>
</reference>
<dbReference type="Proteomes" id="UP000001971">
    <property type="component" value="Chromosome"/>
</dbReference>
<proteinExistence type="predicted"/>
<dbReference type="EMBL" id="CP000308">
    <property type="protein sequence ID" value="ABG15912.1"/>
    <property type="molecule type" value="Genomic_DNA"/>
</dbReference>
<evidence type="ECO:0000313" key="2">
    <source>
        <dbReference type="Proteomes" id="UP000001971"/>
    </source>
</evidence>
<sequence length="46" mass="5225">MQYSHLLPSFDRHGEIALLQSSIVKAAVMTKPSIFDIKNHFGSDFF</sequence>
<organism evidence="1 2">
    <name type="scientific">Yersinia pestis bv. Antiqua (strain Antiqua)</name>
    <dbReference type="NCBI Taxonomy" id="360102"/>
    <lineage>
        <taxon>Bacteria</taxon>
        <taxon>Pseudomonadati</taxon>
        <taxon>Pseudomonadota</taxon>
        <taxon>Gammaproteobacteria</taxon>
        <taxon>Enterobacterales</taxon>
        <taxon>Yersiniaceae</taxon>
        <taxon>Yersinia</taxon>
    </lineage>
</organism>
<name>A0A0H2YCP6_YERPA</name>
<accession>A0A0H2YCP6</accession>